<feature type="non-terminal residue" evidence="6">
    <location>
        <position position="1"/>
    </location>
</feature>
<evidence type="ECO:0000313" key="7">
    <source>
        <dbReference type="Proteomes" id="UP000708208"/>
    </source>
</evidence>
<dbReference type="InterPro" id="IPR000092">
    <property type="entry name" value="Polyprenyl_synt"/>
</dbReference>
<dbReference type="GO" id="GO:0004337">
    <property type="term" value="F:(2E,6E)-farnesyl diphosphate synthase activity"/>
    <property type="evidence" value="ECO:0007669"/>
    <property type="project" value="TreeGrafter"/>
</dbReference>
<protein>
    <recommendedName>
        <fullName evidence="8">Farnesyl pyrophosphate synthase</fullName>
    </recommendedName>
</protein>
<accession>A0A8J2PF59</accession>
<dbReference type="Proteomes" id="UP000708208">
    <property type="component" value="Unassembled WGS sequence"/>
</dbReference>
<evidence type="ECO:0000256" key="4">
    <source>
        <dbReference type="ARBA" id="ARBA00022842"/>
    </source>
</evidence>
<keyword evidence="4" id="KW-0460">Magnesium</keyword>
<evidence type="ECO:0000256" key="3">
    <source>
        <dbReference type="ARBA" id="ARBA00022723"/>
    </source>
</evidence>
<evidence type="ECO:0000256" key="2">
    <source>
        <dbReference type="ARBA" id="ARBA00022679"/>
    </source>
</evidence>
<keyword evidence="3" id="KW-0479">Metal-binding</keyword>
<comment type="pathway">
    <text evidence="5">Pheromone biosynthesis.</text>
</comment>
<dbReference type="OrthoDB" id="10257492at2759"/>
<dbReference type="EMBL" id="CAJVCH010542355">
    <property type="protein sequence ID" value="CAG7827127.1"/>
    <property type="molecule type" value="Genomic_DNA"/>
</dbReference>
<evidence type="ECO:0000313" key="6">
    <source>
        <dbReference type="EMBL" id="CAG7827127.1"/>
    </source>
</evidence>
<dbReference type="PANTHER" id="PTHR11525">
    <property type="entry name" value="FARNESYL-PYROPHOSPHATE SYNTHETASE"/>
    <property type="match status" value="1"/>
</dbReference>
<dbReference type="AlphaFoldDB" id="A0A8J2PF59"/>
<dbReference type="Pfam" id="PF00348">
    <property type="entry name" value="polyprenyl_synt"/>
    <property type="match status" value="2"/>
</dbReference>
<evidence type="ECO:0000256" key="1">
    <source>
        <dbReference type="ARBA" id="ARBA00001946"/>
    </source>
</evidence>
<dbReference type="InterPro" id="IPR039702">
    <property type="entry name" value="FPS1-like"/>
</dbReference>
<dbReference type="GO" id="GO:0004161">
    <property type="term" value="F:dimethylallyltranstransferase activity"/>
    <property type="evidence" value="ECO:0007669"/>
    <property type="project" value="TreeGrafter"/>
</dbReference>
<feature type="non-terminal residue" evidence="6">
    <location>
        <position position="307"/>
    </location>
</feature>
<proteinExistence type="predicted"/>
<gene>
    <name evidence="6" type="ORF">AFUS01_LOCUS37130</name>
</gene>
<evidence type="ECO:0000256" key="5">
    <source>
        <dbReference type="ARBA" id="ARBA00033740"/>
    </source>
</evidence>
<dbReference type="GO" id="GO:0046872">
    <property type="term" value="F:metal ion binding"/>
    <property type="evidence" value="ECO:0007669"/>
    <property type="project" value="UniProtKB-KW"/>
</dbReference>
<keyword evidence="2" id="KW-0808">Transferase</keyword>
<reference evidence="6" key="1">
    <citation type="submission" date="2021-06" db="EMBL/GenBank/DDBJ databases">
        <authorList>
            <person name="Hodson N. C."/>
            <person name="Mongue J. A."/>
            <person name="Jaron S. K."/>
        </authorList>
    </citation>
    <scope>NUCLEOTIDE SEQUENCE</scope>
</reference>
<dbReference type="GO" id="GO:0005737">
    <property type="term" value="C:cytoplasm"/>
    <property type="evidence" value="ECO:0007669"/>
    <property type="project" value="TreeGrafter"/>
</dbReference>
<comment type="cofactor">
    <cofactor evidence="1">
        <name>Mg(2+)</name>
        <dbReference type="ChEBI" id="CHEBI:18420"/>
    </cofactor>
</comment>
<dbReference type="PANTHER" id="PTHR11525:SF0">
    <property type="entry name" value="FARNESYL PYROPHOSPHATE SYNTHASE"/>
    <property type="match status" value="1"/>
</dbReference>
<comment type="caution">
    <text evidence="6">The sequence shown here is derived from an EMBL/GenBank/DDBJ whole genome shotgun (WGS) entry which is preliminary data.</text>
</comment>
<organism evidence="6 7">
    <name type="scientific">Allacma fusca</name>
    <dbReference type="NCBI Taxonomy" id="39272"/>
    <lineage>
        <taxon>Eukaryota</taxon>
        <taxon>Metazoa</taxon>
        <taxon>Ecdysozoa</taxon>
        <taxon>Arthropoda</taxon>
        <taxon>Hexapoda</taxon>
        <taxon>Collembola</taxon>
        <taxon>Symphypleona</taxon>
        <taxon>Sminthuridae</taxon>
        <taxon>Allacma</taxon>
    </lineage>
</organism>
<keyword evidence="7" id="KW-1185">Reference proteome</keyword>
<dbReference type="GO" id="GO:0045337">
    <property type="term" value="P:farnesyl diphosphate biosynthetic process"/>
    <property type="evidence" value="ECO:0007669"/>
    <property type="project" value="TreeGrafter"/>
</dbReference>
<name>A0A8J2PF59_9HEXA</name>
<evidence type="ECO:0008006" key="8">
    <source>
        <dbReference type="Google" id="ProtNLM"/>
    </source>
</evidence>
<sequence>FEDLFYKRAPLVSTDKLEAWRDHYREFVKDVNIVSDHHFEVANESSTWVQDVVNYNTPYGKGIRAFQVILADKYLCNDTSPENVQSVNSLAWLMELFQAAACISDDIMDESETRRDRLCWYKVFVLALQAGLYGEGSDVRNAKQKNFYKYNVDSYEKMMMFKNGFYTFYAPVACAMIKNGISDDGSLKEVEKLALDLGLIYSIQDDFMDCFIDSKLTGKVGTDIEEGKCTWLFVNALEICSTEQRRMLIENYETFARRDAVIQELTLHESNQDQIGNSHIFREPVPDLTIFPFINKITRVCHTASCV</sequence>